<organism evidence="1 2">
    <name type="scientific">Pseudoalteromonas qingdaonensis</name>
    <dbReference type="NCBI Taxonomy" id="3131913"/>
    <lineage>
        <taxon>Bacteria</taxon>
        <taxon>Pseudomonadati</taxon>
        <taxon>Pseudomonadota</taxon>
        <taxon>Gammaproteobacteria</taxon>
        <taxon>Alteromonadales</taxon>
        <taxon>Pseudoalteromonadaceae</taxon>
        <taxon>Pseudoalteromonas</taxon>
    </lineage>
</organism>
<dbReference type="PANTHER" id="PTHR38474">
    <property type="entry name" value="SLR0299 PROTEIN"/>
    <property type="match status" value="1"/>
</dbReference>
<evidence type="ECO:0000313" key="2">
    <source>
        <dbReference type="Proteomes" id="UP001447008"/>
    </source>
</evidence>
<dbReference type="InterPro" id="IPR023213">
    <property type="entry name" value="CAT-like_dom_sf"/>
</dbReference>
<dbReference type="PANTHER" id="PTHR38474:SF1">
    <property type="entry name" value="SLR0299 PROTEIN"/>
    <property type="match status" value="1"/>
</dbReference>
<dbReference type="Pfam" id="PF00302">
    <property type="entry name" value="CAT"/>
    <property type="match status" value="1"/>
</dbReference>
<dbReference type="SUPFAM" id="SSF52777">
    <property type="entry name" value="CoA-dependent acyltransferases"/>
    <property type="match status" value="1"/>
</dbReference>
<dbReference type="RefSeq" id="WP_342676019.1">
    <property type="nucleotide sequence ID" value="NZ_JBCGCU010000002.1"/>
</dbReference>
<reference evidence="1 2" key="1">
    <citation type="submission" date="2024-03" db="EMBL/GenBank/DDBJ databases">
        <title>Pseudoalteromonas qingdaonensis sp. nov., isolated from the intestines of marine benthic organisms.</title>
        <authorList>
            <person name="Lin X."/>
            <person name="Fang S."/>
            <person name="Hu X."/>
        </authorList>
    </citation>
    <scope>NUCLEOTIDE SEQUENCE [LARGE SCALE GENOMIC DNA]</scope>
    <source>
        <strain evidence="1 2">YIC-827</strain>
    </source>
</reference>
<comment type="caution">
    <text evidence="1">The sequence shown here is derived from an EMBL/GenBank/DDBJ whole genome shotgun (WGS) entry which is preliminary data.</text>
</comment>
<dbReference type="Proteomes" id="UP001447008">
    <property type="component" value="Unassembled WGS sequence"/>
</dbReference>
<keyword evidence="2" id="KW-1185">Reference proteome</keyword>
<dbReference type="Gene3D" id="3.30.559.10">
    <property type="entry name" value="Chloramphenicol acetyltransferase-like domain"/>
    <property type="match status" value="1"/>
</dbReference>
<protein>
    <submittedName>
        <fullName evidence="1">CatA-like O-acetyltransferase</fullName>
    </submittedName>
</protein>
<proteinExistence type="predicted"/>
<accession>A0ABU9MTP8</accession>
<gene>
    <name evidence="1" type="ORF">WCN91_02660</name>
</gene>
<evidence type="ECO:0000313" key="1">
    <source>
        <dbReference type="EMBL" id="MEM0514348.1"/>
    </source>
</evidence>
<dbReference type="InterPro" id="IPR001707">
    <property type="entry name" value="Cmp_AcTrfase"/>
</dbReference>
<sequence>MSSSYTHVDLDNWERQQHFAFFKNFQQPYFNVCVSLRAEPLYDYCRTQQKSFFLAYLYLAHISAAEYWPMGLRIVDGRPVHCANPSISVVQLADDDTFRFSYLPLVQGFSEYCQQHGEAKTRALKQPLFSEGFAESEGRCDLIHVSVLPWLNFSAFSHATCEGNASGVPKLVFGQYDKGSGSMTLSLDVHHALMDGLHSGQFIGQLQQKFRDPQRYLTD</sequence>
<dbReference type="SMART" id="SM01059">
    <property type="entry name" value="CAT"/>
    <property type="match status" value="1"/>
</dbReference>
<name>A0ABU9MTP8_9GAMM</name>
<dbReference type="EMBL" id="JBCGCU010000002">
    <property type="protein sequence ID" value="MEM0514348.1"/>
    <property type="molecule type" value="Genomic_DNA"/>
</dbReference>